<gene>
    <name evidence="1" type="ORF">LPJ61_005825</name>
</gene>
<keyword evidence="2" id="KW-1185">Reference proteome</keyword>
<comment type="caution">
    <text evidence="1">The sequence shown here is derived from an EMBL/GenBank/DDBJ whole genome shotgun (WGS) entry which is preliminary data.</text>
</comment>
<organism evidence="1 2">
    <name type="scientific">Coemansia biformis</name>
    <dbReference type="NCBI Taxonomy" id="1286918"/>
    <lineage>
        <taxon>Eukaryota</taxon>
        <taxon>Fungi</taxon>
        <taxon>Fungi incertae sedis</taxon>
        <taxon>Zoopagomycota</taxon>
        <taxon>Kickxellomycotina</taxon>
        <taxon>Kickxellomycetes</taxon>
        <taxon>Kickxellales</taxon>
        <taxon>Kickxellaceae</taxon>
        <taxon>Coemansia</taxon>
    </lineage>
</organism>
<dbReference type="AlphaFoldDB" id="A0A9W7Y2F4"/>
<name>A0A9W7Y2F4_9FUNG</name>
<accession>A0A9W7Y2F4</accession>
<reference evidence="1" key="1">
    <citation type="submission" date="2022-07" db="EMBL/GenBank/DDBJ databases">
        <title>Phylogenomic reconstructions and comparative analyses of Kickxellomycotina fungi.</title>
        <authorList>
            <person name="Reynolds N.K."/>
            <person name="Stajich J.E."/>
            <person name="Barry K."/>
            <person name="Grigoriev I.V."/>
            <person name="Crous P."/>
            <person name="Smith M.E."/>
        </authorList>
    </citation>
    <scope>NUCLEOTIDE SEQUENCE</scope>
    <source>
        <strain evidence="1">BCRC 34381</strain>
    </source>
</reference>
<proteinExistence type="predicted"/>
<dbReference type="OrthoDB" id="5586065at2759"/>
<evidence type="ECO:0000313" key="1">
    <source>
        <dbReference type="EMBL" id="KAJ1723440.1"/>
    </source>
</evidence>
<evidence type="ECO:0000313" key="2">
    <source>
        <dbReference type="Proteomes" id="UP001143981"/>
    </source>
</evidence>
<dbReference type="Proteomes" id="UP001143981">
    <property type="component" value="Unassembled WGS sequence"/>
</dbReference>
<sequence length="83" mass="8755">MDLAASWFEAVGVQVNTSKTVLLEWPQQDDSPPLVWQQGGEAAAIMQVAGLNTPVLRAPERAAQLVLPALRPACYTGGTGSAH</sequence>
<protein>
    <submittedName>
        <fullName evidence="1">Uncharacterized protein</fullName>
    </submittedName>
</protein>
<dbReference type="EMBL" id="JANBOI010002230">
    <property type="protein sequence ID" value="KAJ1723440.1"/>
    <property type="molecule type" value="Genomic_DNA"/>
</dbReference>